<dbReference type="EMBL" id="BLQM01000069">
    <property type="protein sequence ID" value="GMH59032.1"/>
    <property type="molecule type" value="Genomic_DNA"/>
</dbReference>
<dbReference type="Proteomes" id="UP001162640">
    <property type="component" value="Unassembled WGS sequence"/>
</dbReference>
<proteinExistence type="predicted"/>
<comment type="caution">
    <text evidence="1">The sequence shown here is derived from an EMBL/GenBank/DDBJ whole genome shotgun (WGS) entry which is preliminary data.</text>
</comment>
<dbReference type="InterPro" id="IPR004472">
    <property type="entry name" value="DTB_synth_BioD"/>
</dbReference>
<dbReference type="InterPro" id="IPR027417">
    <property type="entry name" value="P-loop_NTPase"/>
</dbReference>
<dbReference type="CDD" id="cd03109">
    <property type="entry name" value="DTBS"/>
    <property type="match status" value="1"/>
</dbReference>
<dbReference type="PANTHER" id="PTHR43210:SF5">
    <property type="entry name" value="DETHIOBIOTIN SYNTHETASE"/>
    <property type="match status" value="1"/>
</dbReference>
<dbReference type="SUPFAM" id="SSF52540">
    <property type="entry name" value="P-loop containing nucleoside triphosphate hydrolases"/>
    <property type="match status" value="1"/>
</dbReference>
<dbReference type="GO" id="GO:0004141">
    <property type="term" value="F:dethiobiotin synthase activity"/>
    <property type="evidence" value="ECO:0007669"/>
    <property type="project" value="InterPro"/>
</dbReference>
<dbReference type="GO" id="GO:0005829">
    <property type="term" value="C:cytosol"/>
    <property type="evidence" value="ECO:0007669"/>
    <property type="project" value="TreeGrafter"/>
</dbReference>
<evidence type="ECO:0008006" key="3">
    <source>
        <dbReference type="Google" id="ProtNLM"/>
    </source>
</evidence>
<accession>A0A9W6ZX96</accession>
<dbReference type="GO" id="GO:0000287">
    <property type="term" value="F:magnesium ion binding"/>
    <property type="evidence" value="ECO:0007669"/>
    <property type="project" value="InterPro"/>
</dbReference>
<protein>
    <recommendedName>
        <fullName evidence="3">Dethiobiotin synthase</fullName>
    </recommendedName>
</protein>
<dbReference type="GO" id="GO:0005524">
    <property type="term" value="F:ATP binding"/>
    <property type="evidence" value="ECO:0007669"/>
    <property type="project" value="InterPro"/>
</dbReference>
<organism evidence="1 2">
    <name type="scientific">Triparma laevis f. inornata</name>
    <dbReference type="NCBI Taxonomy" id="1714386"/>
    <lineage>
        <taxon>Eukaryota</taxon>
        <taxon>Sar</taxon>
        <taxon>Stramenopiles</taxon>
        <taxon>Ochrophyta</taxon>
        <taxon>Bolidophyceae</taxon>
        <taxon>Parmales</taxon>
        <taxon>Triparmaceae</taxon>
        <taxon>Triparma</taxon>
    </lineage>
</organism>
<reference evidence="2" key="1">
    <citation type="journal article" date="2023" name="Commun. Biol.">
        <title>Genome analysis of Parmales, the sister group of diatoms, reveals the evolutionary specialization of diatoms from phago-mixotrophs to photoautotrophs.</title>
        <authorList>
            <person name="Ban H."/>
            <person name="Sato S."/>
            <person name="Yoshikawa S."/>
            <person name="Yamada K."/>
            <person name="Nakamura Y."/>
            <person name="Ichinomiya M."/>
            <person name="Sato N."/>
            <person name="Blanc-Mathieu R."/>
            <person name="Endo H."/>
            <person name="Kuwata A."/>
            <person name="Ogata H."/>
        </authorList>
    </citation>
    <scope>NUCLEOTIDE SEQUENCE [LARGE SCALE GENOMIC DNA]</scope>
</reference>
<dbReference type="AlphaFoldDB" id="A0A9W6ZX96"/>
<name>A0A9W6ZX96_9STRA</name>
<evidence type="ECO:0000313" key="1">
    <source>
        <dbReference type="EMBL" id="GMH59032.1"/>
    </source>
</evidence>
<dbReference type="Pfam" id="PF13500">
    <property type="entry name" value="AAA_26"/>
    <property type="match status" value="1"/>
</dbReference>
<dbReference type="PANTHER" id="PTHR43210">
    <property type="entry name" value="DETHIOBIOTIN SYNTHETASE"/>
    <property type="match status" value="1"/>
</dbReference>
<sequence length="201" mass="22114">MSLKHLIFSSNTSIGKTLLSLSLSSHITKTKPLTYIKPLQCGTPWDEDLIKTYSDTTNLNLNSITIKAYDPYPCSPHLASILTGERTKEYITDDEINENILKSITSGHNIIETAGGVLSPSIAFPSAPLKGYMSYKDTNLVYTTQANLYSRLNLPSILVGDPKLGGVSTTISSLESLLSHGNRVEGIVFFGNDKRYVRIRE</sequence>
<evidence type="ECO:0000313" key="2">
    <source>
        <dbReference type="Proteomes" id="UP001162640"/>
    </source>
</evidence>
<dbReference type="Gene3D" id="3.40.50.300">
    <property type="entry name" value="P-loop containing nucleotide triphosphate hydrolases"/>
    <property type="match status" value="1"/>
</dbReference>
<dbReference type="GO" id="GO:0009102">
    <property type="term" value="P:biotin biosynthetic process"/>
    <property type="evidence" value="ECO:0007669"/>
    <property type="project" value="InterPro"/>
</dbReference>
<gene>
    <name evidence="1" type="ORF">TL16_g02741</name>
</gene>